<organism evidence="2 3">
    <name type="scientific">Canna indica</name>
    <name type="common">Indian-shot</name>
    <dbReference type="NCBI Taxonomy" id="4628"/>
    <lineage>
        <taxon>Eukaryota</taxon>
        <taxon>Viridiplantae</taxon>
        <taxon>Streptophyta</taxon>
        <taxon>Embryophyta</taxon>
        <taxon>Tracheophyta</taxon>
        <taxon>Spermatophyta</taxon>
        <taxon>Magnoliopsida</taxon>
        <taxon>Liliopsida</taxon>
        <taxon>Zingiberales</taxon>
        <taxon>Cannaceae</taxon>
        <taxon>Canna</taxon>
    </lineage>
</organism>
<dbReference type="Proteomes" id="UP001327560">
    <property type="component" value="Chromosome 1"/>
</dbReference>
<proteinExistence type="predicted"/>
<feature type="region of interest" description="Disordered" evidence="1">
    <location>
        <begin position="245"/>
        <end position="286"/>
    </location>
</feature>
<accession>A0AAQ3JV50</accession>
<reference evidence="2 3" key="1">
    <citation type="submission" date="2023-10" db="EMBL/GenBank/DDBJ databases">
        <title>Chromosome-scale genome assembly provides insights into flower coloration mechanisms of Canna indica.</title>
        <authorList>
            <person name="Li C."/>
        </authorList>
    </citation>
    <scope>NUCLEOTIDE SEQUENCE [LARGE SCALE GENOMIC DNA]</scope>
    <source>
        <tissue evidence="2">Flower</tissue>
    </source>
</reference>
<dbReference type="PANTHER" id="PTHR36885">
    <property type="entry name" value="EXPRESSED PROTEIN"/>
    <property type="match status" value="1"/>
</dbReference>
<feature type="compositionally biased region" description="Acidic residues" evidence="1">
    <location>
        <begin position="245"/>
        <end position="255"/>
    </location>
</feature>
<gene>
    <name evidence="2" type="ORF">Cni_G04301</name>
</gene>
<feature type="compositionally biased region" description="Acidic residues" evidence="1">
    <location>
        <begin position="269"/>
        <end position="282"/>
    </location>
</feature>
<evidence type="ECO:0008006" key="4">
    <source>
        <dbReference type="Google" id="ProtNLM"/>
    </source>
</evidence>
<evidence type="ECO:0000313" key="3">
    <source>
        <dbReference type="Proteomes" id="UP001327560"/>
    </source>
</evidence>
<name>A0AAQ3JV50_9LILI</name>
<keyword evidence="3" id="KW-1185">Reference proteome</keyword>
<evidence type="ECO:0000256" key="1">
    <source>
        <dbReference type="SAM" id="MobiDB-lite"/>
    </source>
</evidence>
<evidence type="ECO:0000313" key="2">
    <source>
        <dbReference type="EMBL" id="WOK95594.1"/>
    </source>
</evidence>
<dbReference type="EMBL" id="CP136890">
    <property type="protein sequence ID" value="WOK95594.1"/>
    <property type="molecule type" value="Genomic_DNA"/>
</dbReference>
<dbReference type="PANTHER" id="PTHR36885:SF2">
    <property type="entry name" value="DUF4378 DOMAIN-CONTAINING PROTEIN"/>
    <property type="match status" value="1"/>
</dbReference>
<dbReference type="AlphaFoldDB" id="A0AAQ3JV50"/>
<sequence length="354" mass="40313">MASLSPSSPRHGRKLAELLQEQQEPFMLKVYLLEKGYSERLIPSCHAATFCWPANACKQLQRLTSNGFRKRKRRRCQLLKCLLAKLLNPIAVRNSLNWDNKVLHFSDAEGSKSDAMDGDKVSCSSVSTLGDLEGVTNPWKLMEVGDDSKQLSPVSVFELRSCEGSPVHITKDDISRLDLDSPAKDVDAFKELLELARSPAFHQFPESRRQLDEPKKLDRLDDQWILNSNECSAHEIPQDMLYNDDDEEEEEEGEMFNECSANEIAEGTINEDEGGEEEEEETTSWHKLQKGVLSSISQLTLSDISKAKRDWYEFQPQVEEIGIHIEEALLQETIEHVILEMLGFHCTSFLREVN</sequence>
<protein>
    <recommendedName>
        <fullName evidence="4">DUF4378 domain-containing protein</fullName>
    </recommendedName>
</protein>